<dbReference type="InterPro" id="IPR052516">
    <property type="entry name" value="N-heterocyclic_Hydroxylase"/>
</dbReference>
<dbReference type="SUPFAM" id="SSF56003">
    <property type="entry name" value="Molybdenum cofactor-binding domain"/>
    <property type="match status" value="1"/>
</dbReference>
<dbReference type="AlphaFoldDB" id="A0A645FRE5"/>
<dbReference type="PANTHER" id="PTHR47495:SF2">
    <property type="entry name" value="ALDEHYDE DEHYDROGENASE"/>
    <property type="match status" value="1"/>
</dbReference>
<dbReference type="Gene3D" id="3.30.365.10">
    <property type="entry name" value="Aldehyde oxidase/xanthine dehydrogenase, molybdopterin binding domain"/>
    <property type="match status" value="1"/>
</dbReference>
<dbReference type="GO" id="GO:0004854">
    <property type="term" value="F:xanthine dehydrogenase activity"/>
    <property type="evidence" value="ECO:0007669"/>
    <property type="project" value="UniProtKB-EC"/>
</dbReference>
<protein>
    <submittedName>
        <fullName evidence="1">Putative xanthine dehydrogenase molybdenum-binding subunit XdhA</fullName>
        <ecNumber evidence="1">1.17.1.4</ecNumber>
    </submittedName>
</protein>
<dbReference type="EC" id="1.17.1.4" evidence="1"/>
<sequence>MPLKANGQWVDSFAEYLLPTSMDMPAHLEVQMLEYPEADGPYGAKGLAEICVVPTAPAIANAVYNAVGVRVHSLPITPEKVYKKLSQE</sequence>
<reference evidence="1" key="1">
    <citation type="submission" date="2019-08" db="EMBL/GenBank/DDBJ databases">
        <authorList>
            <person name="Kucharzyk K."/>
            <person name="Murdoch R.W."/>
            <person name="Higgins S."/>
            <person name="Loffler F."/>
        </authorList>
    </citation>
    <scope>NUCLEOTIDE SEQUENCE</scope>
</reference>
<proteinExistence type="predicted"/>
<evidence type="ECO:0000313" key="1">
    <source>
        <dbReference type="EMBL" id="MPN17005.1"/>
    </source>
</evidence>
<keyword evidence="1" id="KW-0560">Oxidoreductase</keyword>
<comment type="caution">
    <text evidence="1">The sequence shown here is derived from an EMBL/GenBank/DDBJ whole genome shotgun (WGS) entry which is preliminary data.</text>
</comment>
<dbReference type="EMBL" id="VSSQ01064027">
    <property type="protein sequence ID" value="MPN17005.1"/>
    <property type="molecule type" value="Genomic_DNA"/>
</dbReference>
<accession>A0A645FRE5</accession>
<gene>
    <name evidence="1" type="primary">xdhA_23</name>
    <name evidence="1" type="ORF">SDC9_164354</name>
</gene>
<dbReference type="PANTHER" id="PTHR47495">
    <property type="entry name" value="ALDEHYDE DEHYDROGENASE"/>
    <property type="match status" value="1"/>
</dbReference>
<name>A0A645FRE5_9ZZZZ</name>
<organism evidence="1">
    <name type="scientific">bioreactor metagenome</name>
    <dbReference type="NCBI Taxonomy" id="1076179"/>
    <lineage>
        <taxon>unclassified sequences</taxon>
        <taxon>metagenomes</taxon>
        <taxon>ecological metagenomes</taxon>
    </lineage>
</organism>
<dbReference type="InterPro" id="IPR037165">
    <property type="entry name" value="AldOxase/xan_DH_Mopterin-bd_sf"/>
</dbReference>